<dbReference type="EMBL" id="CP027861">
    <property type="protein sequence ID" value="AVQ00295.1"/>
    <property type="molecule type" value="Genomic_DNA"/>
</dbReference>
<dbReference type="Pfam" id="PF17762">
    <property type="entry name" value="HTH_ParB"/>
    <property type="match status" value="1"/>
</dbReference>
<evidence type="ECO:0000259" key="1">
    <source>
        <dbReference type="Pfam" id="PF17762"/>
    </source>
</evidence>
<dbReference type="Proteomes" id="UP000241074">
    <property type="component" value="Plasmid unnamed"/>
</dbReference>
<dbReference type="Gene3D" id="1.10.10.2830">
    <property type="match status" value="1"/>
</dbReference>
<keyword evidence="3" id="KW-1185">Reference proteome</keyword>
<gene>
    <name evidence="2" type="ORF">C7S18_23650</name>
</gene>
<feature type="domain" description="ParB/Spo0J HTH" evidence="1">
    <location>
        <begin position="92"/>
        <end position="172"/>
    </location>
</feature>
<evidence type="ECO:0000313" key="3">
    <source>
        <dbReference type="Proteomes" id="UP000241074"/>
    </source>
</evidence>
<protein>
    <recommendedName>
        <fullName evidence="1">ParB/Spo0J HTH domain-containing protein</fullName>
    </recommendedName>
</protein>
<reference evidence="2 3" key="1">
    <citation type="submission" date="2018-03" db="EMBL/GenBank/DDBJ databases">
        <title>Ahniella affigens gen. nov., sp. nov., a gammaproteobacterium isolated from sandy soil near a stream.</title>
        <authorList>
            <person name="Ko Y."/>
            <person name="Kim J.-H."/>
        </authorList>
    </citation>
    <scope>NUCLEOTIDE SEQUENCE [LARGE SCALE GENOMIC DNA]</scope>
    <source>
        <strain evidence="2 3">D13</strain>
        <plasmid evidence="3">Plasmid unnamed</plasmid>
    </source>
</reference>
<dbReference type="KEGG" id="xba:C7S18_23650"/>
<evidence type="ECO:0000313" key="2">
    <source>
        <dbReference type="EMBL" id="AVQ00295.1"/>
    </source>
</evidence>
<dbReference type="SUPFAM" id="SSF109709">
    <property type="entry name" value="KorB DNA-binding domain-like"/>
    <property type="match status" value="1"/>
</dbReference>
<dbReference type="InterPro" id="IPR041468">
    <property type="entry name" value="HTH_ParB/Spo0J"/>
</dbReference>
<reference evidence="2 3" key="2">
    <citation type="submission" date="2018-03" db="EMBL/GenBank/DDBJ databases">
        <authorList>
            <person name="Keele B.F."/>
        </authorList>
    </citation>
    <scope>NUCLEOTIDE SEQUENCE [LARGE SCALE GENOMIC DNA]</scope>
    <source>
        <strain evidence="2 3">D13</strain>
        <plasmid evidence="3">Plasmid unnamed</plasmid>
    </source>
</reference>
<geneLocation type="plasmid" evidence="2">
    <name>unnamed</name>
</geneLocation>
<organism evidence="2 3">
    <name type="scientific">Ahniella affigens</name>
    <dbReference type="NCBI Taxonomy" id="2021234"/>
    <lineage>
        <taxon>Bacteria</taxon>
        <taxon>Pseudomonadati</taxon>
        <taxon>Pseudomonadota</taxon>
        <taxon>Gammaproteobacteria</taxon>
        <taxon>Lysobacterales</taxon>
        <taxon>Rhodanobacteraceae</taxon>
        <taxon>Ahniella</taxon>
    </lineage>
</organism>
<proteinExistence type="predicted"/>
<dbReference type="AlphaFoldDB" id="A0A2P1PZQ5"/>
<keyword evidence="2" id="KW-0614">Plasmid</keyword>
<name>A0A2P1PZQ5_9GAMM</name>
<sequence>MKKRRAFDRGNRLRSQVVDGRSLRQLYAPSRVVGPRDAVLVSGQRIVFGGRAEGSVRAWMIDRPVPESTAEAFADIEEAKWSWAGRMLAITLLRSLGLDRATIGSLVGMQTTLVSRLLGLPSAVLALLRLVDDGRLTVSHVVALGELADSSSAETWAGRCIAGAWSVRELRAKLSGGTVQVAELDRLASSLGEQLGTSVSVVSAGAEVRVSLAWFGAGDLLGLMRKLSDASGTGGPEALGSKRRSLELVLSVGEFDCVFGHLVGDQ</sequence>
<accession>A0A2P1PZQ5</accession>